<keyword evidence="4" id="KW-1185">Reference proteome</keyword>
<name>A0A3S0QT81_9HYPH</name>
<feature type="chain" id="PRO_5018689777" evidence="1">
    <location>
        <begin position="20"/>
        <end position="126"/>
    </location>
</feature>
<reference evidence="3 5" key="1">
    <citation type="journal article" date="2015" name="Int. J. Syst. Evol. Microbiol.">
        <title>Rhizobium anhuiense sp. nov., isolated from effective nodules of Vicia faba and Pisum sativum.</title>
        <authorList>
            <person name="Zhang Y.J."/>
            <person name="Zheng W.T."/>
            <person name="Everall I."/>
            <person name="Young J.P."/>
            <person name="Zhang X.X."/>
            <person name="Tian C.F."/>
            <person name="Sui X.H."/>
            <person name="Wang E.T."/>
            <person name="Chen W.X."/>
        </authorList>
    </citation>
    <scope>NUCLEOTIDE SEQUENCE [LARGE SCALE GENOMIC DNA]</scope>
    <source>
        <strain evidence="3 5">CCBAU 23252</strain>
    </source>
</reference>
<evidence type="ECO:0000313" key="3">
    <source>
        <dbReference type="EMBL" id="RUM02383.1"/>
    </source>
</evidence>
<comment type="caution">
    <text evidence="3">The sequence shown here is derived from an EMBL/GenBank/DDBJ whole genome shotgun (WGS) entry which is preliminary data.</text>
</comment>
<dbReference type="RefSeq" id="WP_047614095.1">
    <property type="nucleotide sequence ID" value="NZ_BMFI01000004.1"/>
</dbReference>
<dbReference type="Proteomes" id="UP000273611">
    <property type="component" value="Unassembled WGS sequence"/>
</dbReference>
<proteinExistence type="predicted"/>
<feature type="signal peptide" evidence="1">
    <location>
        <begin position="1"/>
        <end position="19"/>
    </location>
</feature>
<reference evidence="3" key="3">
    <citation type="submission" date="2018-11" db="EMBL/GenBank/DDBJ databases">
        <authorList>
            <person name="Huo Y."/>
        </authorList>
    </citation>
    <scope>NUCLEOTIDE SEQUENCE</scope>
    <source>
        <strain evidence="3">CCBAU 23252</strain>
    </source>
</reference>
<organism evidence="3 5">
    <name type="scientific">Rhizobium anhuiense</name>
    <dbReference type="NCBI Taxonomy" id="1184720"/>
    <lineage>
        <taxon>Bacteria</taxon>
        <taxon>Pseudomonadati</taxon>
        <taxon>Pseudomonadota</taxon>
        <taxon>Alphaproteobacteria</taxon>
        <taxon>Hyphomicrobiales</taxon>
        <taxon>Rhizobiaceae</taxon>
        <taxon>Rhizobium/Agrobacterium group</taxon>
        <taxon>Rhizobium</taxon>
    </lineage>
</organism>
<keyword evidence="1" id="KW-0732">Signal</keyword>
<accession>A0A3S0QT81</accession>
<evidence type="ECO:0000313" key="4">
    <source>
        <dbReference type="Proteomes" id="UP000219972"/>
    </source>
</evidence>
<dbReference type="Proteomes" id="UP000219972">
    <property type="component" value="Unassembled WGS sequence"/>
</dbReference>
<dbReference type="EMBL" id="NWSL01000003">
    <property type="protein sequence ID" value="PDS52485.1"/>
    <property type="molecule type" value="Genomic_DNA"/>
</dbReference>
<reference evidence="2 4" key="2">
    <citation type="submission" date="2017-09" db="EMBL/GenBank/DDBJ databases">
        <title>Comparative genomics of rhizobia isolated from Phaseolus vulgaris in China.</title>
        <authorList>
            <person name="Tong W."/>
        </authorList>
    </citation>
    <scope>NUCLEOTIDE SEQUENCE [LARGE SCALE GENOMIC DNA]</scope>
    <source>
        <strain evidence="2 4">Y27</strain>
    </source>
</reference>
<dbReference type="GeneID" id="75218960"/>
<dbReference type="EMBL" id="RIBW01000003">
    <property type="protein sequence ID" value="RUM02383.1"/>
    <property type="molecule type" value="Genomic_DNA"/>
</dbReference>
<evidence type="ECO:0000313" key="5">
    <source>
        <dbReference type="Proteomes" id="UP000273611"/>
    </source>
</evidence>
<protein>
    <submittedName>
        <fullName evidence="3">Uncharacterized protein</fullName>
    </submittedName>
</protein>
<dbReference type="AlphaFoldDB" id="A0A3S0QT81"/>
<sequence>MKFRLIAVFLIILPTVSTAQEHKRRFPKYQFFYCTAVHMKLAETYGKTGDTVAEALHTLEADFLYQKGKNDLVEIGKSPEDADRRVQKHRDGIDNELQSTPNRIRIMLRLCNSFFPERANRPRNRA</sequence>
<evidence type="ECO:0000256" key="1">
    <source>
        <dbReference type="SAM" id="SignalP"/>
    </source>
</evidence>
<gene>
    <name evidence="2" type="ORF">CO662_08055</name>
    <name evidence="3" type="ORF">EEQ99_11620</name>
</gene>
<evidence type="ECO:0000313" key="2">
    <source>
        <dbReference type="EMBL" id="PDS52485.1"/>
    </source>
</evidence>